<proteinExistence type="predicted"/>
<evidence type="ECO:0000313" key="4">
    <source>
        <dbReference type="Proteomes" id="UP000821866"/>
    </source>
</evidence>
<dbReference type="VEuPathDB" id="VectorBase:LOC119168327"/>
<organism evidence="3 4">
    <name type="scientific">Rhipicephalus microplus</name>
    <name type="common">Cattle tick</name>
    <name type="synonym">Boophilus microplus</name>
    <dbReference type="NCBI Taxonomy" id="6941"/>
    <lineage>
        <taxon>Eukaryota</taxon>
        <taxon>Metazoa</taxon>
        <taxon>Ecdysozoa</taxon>
        <taxon>Arthropoda</taxon>
        <taxon>Chelicerata</taxon>
        <taxon>Arachnida</taxon>
        <taxon>Acari</taxon>
        <taxon>Parasitiformes</taxon>
        <taxon>Ixodida</taxon>
        <taxon>Ixodoidea</taxon>
        <taxon>Ixodidae</taxon>
        <taxon>Rhipicephalinae</taxon>
        <taxon>Rhipicephalus</taxon>
        <taxon>Boophilus</taxon>
    </lineage>
</organism>
<dbReference type="EMBL" id="JABSTU010000005">
    <property type="protein sequence ID" value="KAH8031522.1"/>
    <property type="molecule type" value="Genomic_DNA"/>
</dbReference>
<feature type="domain" description="Endonuclease/exonuclease/phosphatase" evidence="2">
    <location>
        <begin position="87"/>
        <end position="202"/>
    </location>
</feature>
<dbReference type="InterPro" id="IPR036691">
    <property type="entry name" value="Endo/exonu/phosph_ase_sf"/>
</dbReference>
<gene>
    <name evidence="3" type="ORF">HPB51_018091</name>
</gene>
<feature type="compositionally biased region" description="Low complexity" evidence="1">
    <location>
        <begin position="1"/>
        <end position="18"/>
    </location>
</feature>
<dbReference type="SUPFAM" id="SSF56219">
    <property type="entry name" value="DNase I-like"/>
    <property type="match status" value="1"/>
</dbReference>
<reference evidence="3" key="1">
    <citation type="journal article" date="2020" name="Cell">
        <title>Large-Scale Comparative Analyses of Tick Genomes Elucidate Their Genetic Diversity and Vector Capacities.</title>
        <authorList>
            <consortium name="Tick Genome and Microbiome Consortium (TIGMIC)"/>
            <person name="Jia N."/>
            <person name="Wang J."/>
            <person name="Shi W."/>
            <person name="Du L."/>
            <person name="Sun Y."/>
            <person name="Zhan W."/>
            <person name="Jiang J.F."/>
            <person name="Wang Q."/>
            <person name="Zhang B."/>
            <person name="Ji P."/>
            <person name="Bell-Sakyi L."/>
            <person name="Cui X.M."/>
            <person name="Yuan T.T."/>
            <person name="Jiang B.G."/>
            <person name="Yang W.F."/>
            <person name="Lam T.T."/>
            <person name="Chang Q.C."/>
            <person name="Ding S.J."/>
            <person name="Wang X.J."/>
            <person name="Zhu J.G."/>
            <person name="Ruan X.D."/>
            <person name="Zhao L."/>
            <person name="Wei J.T."/>
            <person name="Ye R.Z."/>
            <person name="Que T.C."/>
            <person name="Du C.H."/>
            <person name="Zhou Y.H."/>
            <person name="Cheng J.X."/>
            <person name="Dai P.F."/>
            <person name="Guo W.B."/>
            <person name="Han X.H."/>
            <person name="Huang E.J."/>
            <person name="Li L.F."/>
            <person name="Wei W."/>
            <person name="Gao Y.C."/>
            <person name="Liu J.Z."/>
            <person name="Shao H.Z."/>
            <person name="Wang X."/>
            <person name="Wang C.C."/>
            <person name="Yang T.C."/>
            <person name="Huo Q.B."/>
            <person name="Li W."/>
            <person name="Chen H.Y."/>
            <person name="Chen S.E."/>
            <person name="Zhou L.G."/>
            <person name="Ni X.B."/>
            <person name="Tian J.H."/>
            <person name="Sheng Y."/>
            <person name="Liu T."/>
            <person name="Pan Y.S."/>
            <person name="Xia L.Y."/>
            <person name="Li J."/>
            <person name="Zhao F."/>
            <person name="Cao W.C."/>
        </authorList>
    </citation>
    <scope>NUCLEOTIDE SEQUENCE</scope>
    <source>
        <strain evidence="3">Rmic-2018</strain>
    </source>
</reference>
<dbReference type="Pfam" id="PF14529">
    <property type="entry name" value="Exo_endo_phos_2"/>
    <property type="match status" value="1"/>
</dbReference>
<name>A0A9J6EB10_RHIMP</name>
<comment type="caution">
    <text evidence="3">The sequence shown here is derived from an EMBL/GenBank/DDBJ whole genome shotgun (WGS) entry which is preliminary data.</text>
</comment>
<dbReference type="Gene3D" id="3.60.10.10">
    <property type="entry name" value="Endonuclease/exonuclease/phosphatase"/>
    <property type="match status" value="1"/>
</dbReference>
<dbReference type="AlphaFoldDB" id="A0A9J6EB10"/>
<protein>
    <recommendedName>
        <fullName evidence="2">Endonuclease/exonuclease/phosphatase domain-containing protein</fullName>
    </recommendedName>
</protein>
<feature type="region of interest" description="Disordered" evidence="1">
    <location>
        <begin position="1"/>
        <end position="28"/>
    </location>
</feature>
<keyword evidence="4" id="KW-1185">Reference proteome</keyword>
<evidence type="ECO:0000259" key="2">
    <source>
        <dbReference type="Pfam" id="PF14529"/>
    </source>
</evidence>
<dbReference type="Proteomes" id="UP000821866">
    <property type="component" value="Chromosome 3"/>
</dbReference>
<reference evidence="3" key="2">
    <citation type="submission" date="2021-09" db="EMBL/GenBank/DDBJ databases">
        <authorList>
            <person name="Jia N."/>
            <person name="Wang J."/>
            <person name="Shi W."/>
            <person name="Du L."/>
            <person name="Sun Y."/>
            <person name="Zhan W."/>
            <person name="Jiang J."/>
            <person name="Wang Q."/>
            <person name="Zhang B."/>
            <person name="Ji P."/>
            <person name="Sakyi L.B."/>
            <person name="Cui X."/>
            <person name="Yuan T."/>
            <person name="Jiang B."/>
            <person name="Yang W."/>
            <person name="Lam T.T.-Y."/>
            <person name="Chang Q."/>
            <person name="Ding S."/>
            <person name="Wang X."/>
            <person name="Zhu J."/>
            <person name="Ruan X."/>
            <person name="Zhao L."/>
            <person name="Wei J."/>
            <person name="Que T."/>
            <person name="Du C."/>
            <person name="Cheng J."/>
            <person name="Dai P."/>
            <person name="Han X."/>
            <person name="Huang E."/>
            <person name="Gao Y."/>
            <person name="Liu J."/>
            <person name="Shao H."/>
            <person name="Ye R."/>
            <person name="Li L."/>
            <person name="Wei W."/>
            <person name="Wang X."/>
            <person name="Wang C."/>
            <person name="Huo Q."/>
            <person name="Li W."/>
            <person name="Guo W."/>
            <person name="Chen H."/>
            <person name="Chen S."/>
            <person name="Zhou L."/>
            <person name="Zhou L."/>
            <person name="Ni X."/>
            <person name="Tian J."/>
            <person name="Zhou Y."/>
            <person name="Sheng Y."/>
            <person name="Liu T."/>
            <person name="Pan Y."/>
            <person name="Xia L."/>
            <person name="Li J."/>
            <person name="Zhao F."/>
            <person name="Cao W."/>
        </authorList>
    </citation>
    <scope>NUCLEOTIDE SEQUENCE</scope>
    <source>
        <strain evidence="3">Rmic-2018</strain>
        <tissue evidence="3">Larvae</tissue>
    </source>
</reference>
<accession>A0A9J6EB10</accession>
<dbReference type="InterPro" id="IPR005135">
    <property type="entry name" value="Endo/exonuclease/phosphatase"/>
</dbReference>
<evidence type="ECO:0000313" key="3">
    <source>
        <dbReference type="EMBL" id="KAH8031522.1"/>
    </source>
</evidence>
<dbReference type="GO" id="GO:0003824">
    <property type="term" value="F:catalytic activity"/>
    <property type="evidence" value="ECO:0007669"/>
    <property type="project" value="InterPro"/>
</dbReference>
<sequence length="241" mass="25961">MGGHPAETPSSGASSSHGAADEHDTTSAVGDGDTNMCCGCEYEASVEVGFKRTAFIDHSLDISEESDIDHNLIEVVLCIGNSKTVLIVLNVYNPPSKRGLTHNFGVLFREAMAKATSSPLLICGDFNAPHTQGGYGADSPKGKRLVELMDELGLVLLNELASHTCIGQAACHDTSPDLSIRSDAGAIAWSKTFEDLGSDHRVLCVTMGEDKGKMDDCQKARVVDWDKFRKHREREKQEGPI</sequence>
<evidence type="ECO:0000256" key="1">
    <source>
        <dbReference type="SAM" id="MobiDB-lite"/>
    </source>
</evidence>